<feature type="domain" description="Plasmid replication protein C C-terminal" evidence="3">
    <location>
        <begin position="339"/>
        <end position="439"/>
    </location>
</feature>
<gene>
    <name evidence="4" type="ORF">GGE60_005740</name>
</gene>
<dbReference type="InterPro" id="IPR005090">
    <property type="entry name" value="RepC_N"/>
</dbReference>
<sequence>MAVFALPAIKGEDMHNSNFITTPFGRRSMTLGMLSNQYEAKNIETGKSVDKWRLFRALCEARSIYGISDRALAVLNALLSFYPENILSEENGLVVFPSNAQLSLRAHGIAPATLRRHLAALVAAGLLIRKDSPNGKRYARRDRKGKIDEAFGFSVASLIARADEIFAHAAVIAADRQRLRITKERLSICRRDITKLIEIALQEQAPGDWVMIQTTFQSIVETMPRAPQIRNLIGVLDELEMLRSEILIRLEKQLETQKQSATESQTERHIQNTDLKNIFESEPASSLQLVQDPKPNETLTGCGNQEASQSLSRSTDNKHRVIISQKPTNPSAQSLKSFPLDLVIQACPEVTSYGYGGRIESWRDLMTAATVIRTMLNISPSAYQDACDVMGPQNAATVIACMLERAQHINSAGGYLRNLTRRAQRGEFAIGPMLMALARSQRSPVRDAA</sequence>
<dbReference type="NCBIfam" id="NF010396">
    <property type="entry name" value="PRK13824.1"/>
    <property type="match status" value="1"/>
</dbReference>
<protein>
    <submittedName>
        <fullName evidence="4">Replication initiation protein RepC</fullName>
    </submittedName>
</protein>
<feature type="region of interest" description="Disordered" evidence="1">
    <location>
        <begin position="286"/>
        <end position="318"/>
    </location>
</feature>
<dbReference type="InterPro" id="IPR021760">
    <property type="entry name" value="RepC_C"/>
</dbReference>
<name>A0A7W7EMZ4_9HYPH</name>
<dbReference type="AlphaFoldDB" id="A0A7W7EMZ4"/>
<dbReference type="InterPro" id="IPR047611">
    <property type="entry name" value="RepABC_RepC"/>
</dbReference>
<proteinExistence type="predicted"/>
<feature type="compositionally biased region" description="Polar residues" evidence="1">
    <location>
        <begin position="297"/>
        <end position="314"/>
    </location>
</feature>
<accession>A0A7W7EMZ4</accession>
<organism evidence="4 5">
    <name type="scientific">Rhizobium leucaenae</name>
    <dbReference type="NCBI Taxonomy" id="29450"/>
    <lineage>
        <taxon>Bacteria</taxon>
        <taxon>Pseudomonadati</taxon>
        <taxon>Pseudomonadota</taxon>
        <taxon>Alphaproteobacteria</taxon>
        <taxon>Hyphomicrobiales</taxon>
        <taxon>Rhizobiaceae</taxon>
        <taxon>Rhizobium/Agrobacterium group</taxon>
        <taxon>Rhizobium</taxon>
    </lineage>
</organism>
<dbReference type="NCBIfam" id="NF040974">
    <property type="entry name" value="RepABC_RepC"/>
    <property type="match status" value="1"/>
</dbReference>
<comment type="caution">
    <text evidence="4">The sequence shown here is derived from an EMBL/GenBank/DDBJ whole genome shotgun (WGS) entry which is preliminary data.</text>
</comment>
<dbReference type="Pfam" id="PF03428">
    <property type="entry name" value="RP-C"/>
    <property type="match status" value="1"/>
</dbReference>
<dbReference type="Proteomes" id="UP000543836">
    <property type="component" value="Unassembled WGS sequence"/>
</dbReference>
<evidence type="ECO:0000256" key="1">
    <source>
        <dbReference type="SAM" id="MobiDB-lite"/>
    </source>
</evidence>
<evidence type="ECO:0000313" key="4">
    <source>
        <dbReference type="EMBL" id="MBB4571576.1"/>
    </source>
</evidence>
<reference evidence="4 5" key="1">
    <citation type="submission" date="2020-08" db="EMBL/GenBank/DDBJ databases">
        <title>Genomic Encyclopedia of Type Strains, Phase IV (KMG-V): Genome sequencing to study the core and pangenomes of soil and plant-associated prokaryotes.</title>
        <authorList>
            <person name="Whitman W."/>
        </authorList>
    </citation>
    <scope>NUCLEOTIDE SEQUENCE [LARGE SCALE GENOMIC DNA]</scope>
    <source>
        <strain evidence="4 5">SEMIA 492</strain>
    </source>
</reference>
<evidence type="ECO:0000313" key="5">
    <source>
        <dbReference type="Proteomes" id="UP000543836"/>
    </source>
</evidence>
<feature type="domain" description="Plasmid replication protein C N-terminal" evidence="2">
    <location>
        <begin position="27"/>
        <end position="200"/>
    </location>
</feature>
<evidence type="ECO:0000259" key="3">
    <source>
        <dbReference type="Pfam" id="PF11800"/>
    </source>
</evidence>
<evidence type="ECO:0000259" key="2">
    <source>
        <dbReference type="Pfam" id="PF03428"/>
    </source>
</evidence>
<dbReference type="EMBL" id="JACIIG010000029">
    <property type="protein sequence ID" value="MBB4571576.1"/>
    <property type="molecule type" value="Genomic_DNA"/>
</dbReference>
<keyword evidence="5" id="KW-1185">Reference proteome</keyword>
<dbReference type="Pfam" id="PF11800">
    <property type="entry name" value="RP-C_C"/>
    <property type="match status" value="1"/>
</dbReference>